<feature type="compositionally biased region" description="Low complexity" evidence="1">
    <location>
        <begin position="312"/>
        <end position="327"/>
    </location>
</feature>
<keyword evidence="4" id="KW-1185">Reference proteome</keyword>
<dbReference type="VEuPathDB" id="FungiDB:GGTG_03945"/>
<evidence type="ECO:0000313" key="3">
    <source>
        <dbReference type="EnsemblFungi" id="EJT78851"/>
    </source>
</evidence>
<feature type="compositionally biased region" description="Low complexity" evidence="1">
    <location>
        <begin position="116"/>
        <end position="133"/>
    </location>
</feature>
<dbReference type="GeneID" id="20344403"/>
<feature type="compositionally biased region" description="Basic residues" evidence="1">
    <location>
        <begin position="328"/>
        <end position="337"/>
    </location>
</feature>
<organism evidence="2">
    <name type="scientific">Gaeumannomyces tritici (strain R3-111a-1)</name>
    <name type="common">Wheat and barley take-all root rot fungus</name>
    <name type="synonym">Gaeumannomyces graminis var. tritici</name>
    <dbReference type="NCBI Taxonomy" id="644352"/>
    <lineage>
        <taxon>Eukaryota</taxon>
        <taxon>Fungi</taxon>
        <taxon>Dikarya</taxon>
        <taxon>Ascomycota</taxon>
        <taxon>Pezizomycotina</taxon>
        <taxon>Sordariomycetes</taxon>
        <taxon>Sordariomycetidae</taxon>
        <taxon>Magnaporthales</taxon>
        <taxon>Magnaporthaceae</taxon>
        <taxon>Gaeumannomyces</taxon>
    </lineage>
</organism>
<feature type="compositionally biased region" description="Low complexity" evidence="1">
    <location>
        <begin position="204"/>
        <end position="213"/>
    </location>
</feature>
<reference evidence="2" key="2">
    <citation type="submission" date="2010-07" db="EMBL/GenBank/DDBJ databases">
        <authorList>
            <consortium name="The Broad Institute Genome Sequencing Platform"/>
            <consortium name="Broad Institute Genome Sequencing Center for Infectious Disease"/>
            <person name="Ma L.-J."/>
            <person name="Dead R."/>
            <person name="Young S."/>
            <person name="Zeng Q."/>
            <person name="Koehrsen M."/>
            <person name="Alvarado L."/>
            <person name="Berlin A."/>
            <person name="Chapman S.B."/>
            <person name="Chen Z."/>
            <person name="Freedman E."/>
            <person name="Gellesch M."/>
            <person name="Goldberg J."/>
            <person name="Griggs A."/>
            <person name="Gujja S."/>
            <person name="Heilman E.R."/>
            <person name="Heiman D."/>
            <person name="Hepburn T."/>
            <person name="Howarth C."/>
            <person name="Jen D."/>
            <person name="Larson L."/>
            <person name="Mehta T."/>
            <person name="Neiman D."/>
            <person name="Pearson M."/>
            <person name="Roberts A."/>
            <person name="Saif S."/>
            <person name="Shea T."/>
            <person name="Shenoy N."/>
            <person name="Sisk P."/>
            <person name="Stolte C."/>
            <person name="Sykes S."/>
            <person name="Walk T."/>
            <person name="White J."/>
            <person name="Yandava C."/>
            <person name="Haas B."/>
            <person name="Nusbaum C."/>
            <person name="Birren B."/>
        </authorList>
    </citation>
    <scope>NUCLEOTIDE SEQUENCE</scope>
    <source>
        <strain evidence="2">R3-111a-1</strain>
    </source>
</reference>
<evidence type="ECO:0000313" key="2">
    <source>
        <dbReference type="EMBL" id="EJT78851.1"/>
    </source>
</evidence>
<evidence type="ECO:0000313" key="4">
    <source>
        <dbReference type="Proteomes" id="UP000006039"/>
    </source>
</evidence>
<dbReference type="RefSeq" id="XP_009219996.1">
    <property type="nucleotide sequence ID" value="XM_009221732.1"/>
</dbReference>
<feature type="region of interest" description="Disordered" evidence="1">
    <location>
        <begin position="75"/>
        <end position="154"/>
    </location>
</feature>
<reference evidence="3" key="5">
    <citation type="submission" date="2018-04" db="UniProtKB">
        <authorList>
            <consortium name="EnsemblFungi"/>
        </authorList>
    </citation>
    <scope>IDENTIFICATION</scope>
    <source>
        <strain evidence="3">R3-111a-1</strain>
    </source>
</reference>
<gene>
    <name evidence="3" type="primary">20344403</name>
    <name evidence="2" type="ORF">GGTG_03945</name>
</gene>
<dbReference type="Proteomes" id="UP000006039">
    <property type="component" value="Unassembled WGS sequence"/>
</dbReference>
<sequence length="538" mass="58355">MGVSPNPQISVRNDGGRSGLDAAHTPALLRRASSPNITTPFESLVIPDIQDPQHQHGQPSTALPRIQNLFAISDAGRGGQQHQAGWERRGSYGSELPPTPRSTCSEASSLDRRLMSLAPSALPSPTLPSSPSVFCPPPPPPPSGAGHRFQLPSPPITPLTDSFTLSTDASAAAAVSSSSSLSSLFRFAFPVTAADYSAAAAAAAPCGRPSPEMGAPPPPPPPSAAARRRTSSSTFRRRRRSTEELDRATAAAVVCQPAVSPRAARDEPWRVKKTTELSATRRRLRRRDSDSDAPVVAAKSPATSSSPPPLSPSSSSSSSSSSIAAAAARRKTGKKRGPGSNAKYPLAHGDFIVYMKVEKNLKWDTVTTEFNRALDRLGPYLSPSEHATRLPDHRRQDGAQAIFYRINEVIPVLDGGGGVRFAPDGREMDEWIKCRDEKDHGVRLPGLVDRYPERVAAMNYWFVDEQDMRRARRLAAIRERQRRELGVPTWAEQQHMKVLPERLDCQRRVKKSPDAPAEQQQRTPTATPSPARDLFSTL</sequence>
<dbReference type="OrthoDB" id="3921745at2759"/>
<evidence type="ECO:0000256" key="1">
    <source>
        <dbReference type="SAM" id="MobiDB-lite"/>
    </source>
</evidence>
<name>J3NRP5_GAET3</name>
<reference evidence="3" key="4">
    <citation type="journal article" date="2015" name="G3 (Bethesda)">
        <title>Genome sequences of three phytopathogenic species of the Magnaporthaceae family of fungi.</title>
        <authorList>
            <person name="Okagaki L.H."/>
            <person name="Nunes C.C."/>
            <person name="Sailsbery J."/>
            <person name="Clay B."/>
            <person name="Brown D."/>
            <person name="John T."/>
            <person name="Oh Y."/>
            <person name="Young N."/>
            <person name="Fitzgerald M."/>
            <person name="Haas B.J."/>
            <person name="Zeng Q."/>
            <person name="Young S."/>
            <person name="Adiconis X."/>
            <person name="Fan L."/>
            <person name="Levin J.Z."/>
            <person name="Mitchell T.K."/>
            <person name="Okubara P.A."/>
            <person name="Farman M.L."/>
            <person name="Kohn L.M."/>
            <person name="Birren B."/>
            <person name="Ma L.-J."/>
            <person name="Dean R.A."/>
        </authorList>
    </citation>
    <scope>NUCLEOTIDE SEQUENCE</scope>
    <source>
        <strain evidence="3">R3-111a-1</strain>
    </source>
</reference>
<accession>J3NRP5</accession>
<feature type="compositionally biased region" description="Pro residues" evidence="1">
    <location>
        <begin position="214"/>
        <end position="223"/>
    </location>
</feature>
<feature type="compositionally biased region" description="Polar residues" evidence="1">
    <location>
        <begin position="518"/>
        <end position="528"/>
    </location>
</feature>
<feature type="compositionally biased region" description="Basic residues" evidence="1">
    <location>
        <begin position="226"/>
        <end position="240"/>
    </location>
</feature>
<dbReference type="HOGENOM" id="CLU_506262_0_0_1"/>
<proteinExistence type="predicted"/>
<feature type="region of interest" description="Disordered" evidence="1">
    <location>
        <begin position="507"/>
        <end position="538"/>
    </location>
</feature>
<feature type="compositionally biased region" description="Polar residues" evidence="1">
    <location>
        <begin position="1"/>
        <end position="11"/>
    </location>
</feature>
<dbReference type="EMBL" id="GL385396">
    <property type="protein sequence ID" value="EJT78851.1"/>
    <property type="molecule type" value="Genomic_DNA"/>
</dbReference>
<reference evidence="4" key="1">
    <citation type="submission" date="2010-07" db="EMBL/GenBank/DDBJ databases">
        <title>The genome sequence of Gaeumannomyces graminis var. tritici strain R3-111a-1.</title>
        <authorList>
            <consortium name="The Broad Institute Genome Sequencing Platform"/>
            <person name="Ma L.-J."/>
            <person name="Dead R."/>
            <person name="Young S."/>
            <person name="Zeng Q."/>
            <person name="Koehrsen M."/>
            <person name="Alvarado L."/>
            <person name="Berlin A."/>
            <person name="Chapman S.B."/>
            <person name="Chen Z."/>
            <person name="Freedman E."/>
            <person name="Gellesch M."/>
            <person name="Goldberg J."/>
            <person name="Griggs A."/>
            <person name="Gujja S."/>
            <person name="Heilman E.R."/>
            <person name="Heiman D."/>
            <person name="Hepburn T."/>
            <person name="Howarth C."/>
            <person name="Jen D."/>
            <person name="Larson L."/>
            <person name="Mehta T."/>
            <person name="Neiman D."/>
            <person name="Pearson M."/>
            <person name="Roberts A."/>
            <person name="Saif S."/>
            <person name="Shea T."/>
            <person name="Shenoy N."/>
            <person name="Sisk P."/>
            <person name="Stolte C."/>
            <person name="Sykes S."/>
            <person name="Walk T."/>
            <person name="White J."/>
            <person name="Yandava C."/>
            <person name="Haas B."/>
            <person name="Nusbaum C."/>
            <person name="Birren B."/>
        </authorList>
    </citation>
    <scope>NUCLEOTIDE SEQUENCE [LARGE SCALE GENOMIC DNA]</scope>
    <source>
        <strain evidence="4">R3-111a-1</strain>
    </source>
</reference>
<reference evidence="2" key="3">
    <citation type="submission" date="2010-09" db="EMBL/GenBank/DDBJ databases">
        <title>Annotation of Gaeumannomyces graminis var. tritici R3-111a-1.</title>
        <authorList>
            <consortium name="The Broad Institute Genome Sequencing Platform"/>
            <person name="Ma L.-J."/>
            <person name="Dead R."/>
            <person name="Young S.K."/>
            <person name="Zeng Q."/>
            <person name="Gargeya S."/>
            <person name="Fitzgerald M."/>
            <person name="Haas B."/>
            <person name="Abouelleil A."/>
            <person name="Alvarado L."/>
            <person name="Arachchi H.M."/>
            <person name="Berlin A."/>
            <person name="Brown A."/>
            <person name="Chapman S.B."/>
            <person name="Chen Z."/>
            <person name="Dunbar C."/>
            <person name="Freedman E."/>
            <person name="Gearin G."/>
            <person name="Gellesch M."/>
            <person name="Goldberg J."/>
            <person name="Griggs A."/>
            <person name="Gujja S."/>
            <person name="Heiman D."/>
            <person name="Howarth C."/>
            <person name="Larson L."/>
            <person name="Lui A."/>
            <person name="MacDonald P.J.P."/>
            <person name="Mehta T."/>
            <person name="Montmayeur A."/>
            <person name="Murphy C."/>
            <person name="Neiman D."/>
            <person name="Pearson M."/>
            <person name="Priest M."/>
            <person name="Roberts A."/>
            <person name="Saif S."/>
            <person name="Shea T."/>
            <person name="Shenoy N."/>
            <person name="Sisk P."/>
            <person name="Stolte C."/>
            <person name="Sykes S."/>
            <person name="Yandava C."/>
            <person name="Wortman J."/>
            <person name="Nusbaum C."/>
            <person name="Birren B."/>
        </authorList>
    </citation>
    <scope>NUCLEOTIDE SEQUENCE</scope>
    <source>
        <strain evidence="2">R3-111a-1</strain>
    </source>
</reference>
<protein>
    <submittedName>
        <fullName evidence="2 3">Uncharacterized protein</fullName>
    </submittedName>
</protein>
<dbReference type="eggNOG" id="ENOG502RJQJ">
    <property type="taxonomic scope" value="Eukaryota"/>
</dbReference>
<feature type="region of interest" description="Disordered" evidence="1">
    <location>
        <begin position="1"/>
        <end position="35"/>
    </location>
</feature>
<feature type="compositionally biased region" description="Pro residues" evidence="1">
    <location>
        <begin position="134"/>
        <end position="143"/>
    </location>
</feature>
<dbReference type="AlphaFoldDB" id="J3NRP5"/>
<feature type="compositionally biased region" description="Basic and acidic residues" evidence="1">
    <location>
        <begin position="263"/>
        <end position="275"/>
    </location>
</feature>
<feature type="region of interest" description="Disordered" evidence="1">
    <location>
        <begin position="204"/>
        <end position="342"/>
    </location>
</feature>
<dbReference type="EnsemblFungi" id="EJT78851">
    <property type="protein sequence ID" value="EJT78851"/>
    <property type="gene ID" value="GGTG_03945"/>
</dbReference>